<protein>
    <submittedName>
        <fullName evidence="3">Uncharacterized protein</fullName>
    </submittedName>
</protein>
<sequence length="386" mass="41605">MIPRNTSRSQGFSEIESSLVPSQPDGGQRKTAAGMAGGRGGRVIRRNDSLSGPRASSDAPSSGRQRTGSASSDLTEADRPRFKKLVEDTANLVKWFNADPVEGGEGGGEISLGDFKDACRSLGIDFGGSTQLVQLCENDDLSTSVRAVQLLNGKASAVIKELDDVQRKEREARKAERALKKAKAEAEKKARKEAKEKAKRDADNILQIEASIVLTLEKGCLPTAAEAGRGRCSQETMFYRYNDRGLQFQFGSADFASMTFRQDGTFEFKNGYKMEFSSARQFVEQSEGLFDDLRGTYDIVWGEMRGTAEGGKARRVAALPQKAEKEETRQGQQAPRRPGQRGKQGSMGARGSFKAVGSIRGIGRMGSSLMKKMGSVRFGGGGGGGG</sequence>
<keyword evidence="4" id="KW-1185">Reference proteome</keyword>
<feature type="compositionally biased region" description="Polar residues" evidence="2">
    <location>
        <begin position="1"/>
        <end position="21"/>
    </location>
</feature>
<keyword evidence="1" id="KW-0175">Coiled coil</keyword>
<evidence type="ECO:0000256" key="2">
    <source>
        <dbReference type="SAM" id="MobiDB-lite"/>
    </source>
</evidence>
<feature type="non-terminal residue" evidence="3">
    <location>
        <position position="386"/>
    </location>
</feature>
<feature type="coiled-coil region" evidence="1">
    <location>
        <begin position="158"/>
        <end position="204"/>
    </location>
</feature>
<comment type="caution">
    <text evidence="3">The sequence shown here is derived from an EMBL/GenBank/DDBJ whole genome shotgun (WGS) entry which is preliminary data.</text>
</comment>
<evidence type="ECO:0000256" key="1">
    <source>
        <dbReference type="SAM" id="Coils"/>
    </source>
</evidence>
<reference evidence="3" key="1">
    <citation type="submission" date="2022-07" db="EMBL/GenBank/DDBJ databases">
        <title>Genome analysis of Parmales, a sister group of diatoms, reveals the evolutionary specialization of diatoms from phago-mixotrophs to photoautotrophs.</title>
        <authorList>
            <person name="Ban H."/>
            <person name="Sato S."/>
            <person name="Yoshikawa S."/>
            <person name="Kazumasa Y."/>
            <person name="Nakamura Y."/>
            <person name="Ichinomiya M."/>
            <person name="Saitoh K."/>
            <person name="Sato N."/>
            <person name="Blanc-Mathieu R."/>
            <person name="Endo H."/>
            <person name="Kuwata A."/>
            <person name="Ogata H."/>
        </authorList>
    </citation>
    <scope>NUCLEOTIDE SEQUENCE</scope>
</reference>
<feature type="compositionally biased region" description="Polar residues" evidence="2">
    <location>
        <begin position="58"/>
        <end position="74"/>
    </location>
</feature>
<name>A0A9W7DU36_9STRA</name>
<evidence type="ECO:0000313" key="3">
    <source>
        <dbReference type="EMBL" id="GMH50773.1"/>
    </source>
</evidence>
<evidence type="ECO:0000313" key="4">
    <source>
        <dbReference type="Proteomes" id="UP001165082"/>
    </source>
</evidence>
<feature type="region of interest" description="Disordered" evidence="2">
    <location>
        <begin position="311"/>
        <end position="353"/>
    </location>
</feature>
<accession>A0A9W7DU36</accession>
<proteinExistence type="predicted"/>
<feature type="region of interest" description="Disordered" evidence="2">
    <location>
        <begin position="1"/>
        <end position="81"/>
    </location>
</feature>
<gene>
    <name evidence="3" type="ORF">TrRE_jg160</name>
</gene>
<dbReference type="OrthoDB" id="204263at2759"/>
<dbReference type="Proteomes" id="UP001165082">
    <property type="component" value="Unassembled WGS sequence"/>
</dbReference>
<organism evidence="3 4">
    <name type="scientific">Triparma retinervis</name>
    <dbReference type="NCBI Taxonomy" id="2557542"/>
    <lineage>
        <taxon>Eukaryota</taxon>
        <taxon>Sar</taxon>
        <taxon>Stramenopiles</taxon>
        <taxon>Ochrophyta</taxon>
        <taxon>Bolidophyceae</taxon>
        <taxon>Parmales</taxon>
        <taxon>Triparmaceae</taxon>
        <taxon>Triparma</taxon>
    </lineage>
</organism>
<dbReference type="AlphaFoldDB" id="A0A9W7DU36"/>
<dbReference type="EMBL" id="BRXZ01001957">
    <property type="protein sequence ID" value="GMH50773.1"/>
    <property type="molecule type" value="Genomic_DNA"/>
</dbReference>
<feature type="compositionally biased region" description="Low complexity" evidence="2">
    <location>
        <begin position="330"/>
        <end position="344"/>
    </location>
</feature>